<protein>
    <recommendedName>
        <fullName evidence="3">Lipoprotein</fullName>
    </recommendedName>
</protein>
<evidence type="ECO:0000313" key="2">
    <source>
        <dbReference type="Proteomes" id="UP000215355"/>
    </source>
</evidence>
<reference evidence="1 2" key="1">
    <citation type="submission" date="2017-06" db="EMBL/GenBank/DDBJ databases">
        <authorList>
            <consortium name="Pathogen Informatics"/>
        </authorList>
    </citation>
    <scope>NUCLEOTIDE SEQUENCE [LARGE SCALE GENOMIC DNA]</scope>
    <source>
        <strain evidence="1 2">NCTC12149</strain>
    </source>
</reference>
<proteinExistence type="predicted"/>
<dbReference type="EMBL" id="LT906468">
    <property type="protein sequence ID" value="SNV50284.1"/>
    <property type="molecule type" value="Genomic_DNA"/>
</dbReference>
<gene>
    <name evidence="1" type="ORF">SAMEA4412673_02001</name>
</gene>
<name>A0AAJ5C076_9SPHI</name>
<dbReference type="KEGG" id="smiz:4412673_02001"/>
<sequence>MKRIMFLALAIILFTACEKDDVDVSTCAKKLKSHFNKELRCSEKGANETNLFKGTYKGETVYFANTICIYCLTAPPEYGYTCDLKKIDFENFNDVKDISEVYNSCSKKYTE</sequence>
<dbReference type="PROSITE" id="PS51257">
    <property type="entry name" value="PROKAR_LIPOPROTEIN"/>
    <property type="match status" value="1"/>
</dbReference>
<evidence type="ECO:0008006" key="3">
    <source>
        <dbReference type="Google" id="ProtNLM"/>
    </source>
</evidence>
<dbReference type="Proteomes" id="UP000215355">
    <property type="component" value="Chromosome 1"/>
</dbReference>
<dbReference type="RefSeq" id="WP_139185436.1">
    <property type="nucleotide sequence ID" value="NZ_DAMDLF010000058.1"/>
</dbReference>
<organism evidence="1 2">
    <name type="scientific">Sphingobacterium mizutaii</name>
    <dbReference type="NCBI Taxonomy" id="1010"/>
    <lineage>
        <taxon>Bacteria</taxon>
        <taxon>Pseudomonadati</taxon>
        <taxon>Bacteroidota</taxon>
        <taxon>Sphingobacteriia</taxon>
        <taxon>Sphingobacteriales</taxon>
        <taxon>Sphingobacteriaceae</taxon>
        <taxon>Sphingobacterium</taxon>
    </lineage>
</organism>
<dbReference type="AlphaFoldDB" id="A0AAJ5C076"/>
<accession>A0AAJ5C076</accession>
<evidence type="ECO:0000313" key="1">
    <source>
        <dbReference type="EMBL" id="SNV50284.1"/>
    </source>
</evidence>